<dbReference type="InterPro" id="IPR011006">
    <property type="entry name" value="CheY-like_superfamily"/>
</dbReference>
<dbReference type="InterPro" id="IPR000160">
    <property type="entry name" value="GGDEF_dom"/>
</dbReference>
<dbReference type="Gene3D" id="3.40.50.2300">
    <property type="match status" value="1"/>
</dbReference>
<dbReference type="Gene3D" id="3.30.70.270">
    <property type="match status" value="1"/>
</dbReference>
<dbReference type="CDD" id="cd00130">
    <property type="entry name" value="PAS"/>
    <property type="match status" value="1"/>
</dbReference>
<dbReference type="PROSITE" id="PS50883">
    <property type="entry name" value="EAL"/>
    <property type="match status" value="1"/>
</dbReference>
<dbReference type="InterPro" id="IPR013767">
    <property type="entry name" value="PAS_fold"/>
</dbReference>
<dbReference type="SUPFAM" id="SSF52172">
    <property type="entry name" value="CheY-like"/>
    <property type="match status" value="1"/>
</dbReference>
<evidence type="ECO:0000313" key="9">
    <source>
        <dbReference type="Proteomes" id="UP000256763"/>
    </source>
</evidence>
<dbReference type="InterPro" id="IPR043128">
    <property type="entry name" value="Rev_trsase/Diguanyl_cyclase"/>
</dbReference>
<reference evidence="9" key="1">
    <citation type="submission" date="2017-05" db="EMBL/GenBank/DDBJ databases">
        <authorList>
            <person name="Sharma S."/>
            <person name="Sidhu C."/>
            <person name="Pinnaka A.K."/>
        </authorList>
    </citation>
    <scope>NUCLEOTIDE SEQUENCE [LARGE SCALE GENOMIC DNA]</scope>
    <source>
        <strain evidence="9">AK93</strain>
    </source>
</reference>
<feature type="domain" description="PAS" evidence="4">
    <location>
        <begin position="141"/>
        <end position="211"/>
    </location>
</feature>
<dbReference type="CDD" id="cd01948">
    <property type="entry name" value="EAL"/>
    <property type="match status" value="1"/>
</dbReference>
<dbReference type="SMART" id="SM00052">
    <property type="entry name" value="EAL"/>
    <property type="match status" value="1"/>
</dbReference>
<feature type="domain" description="EAL" evidence="6">
    <location>
        <begin position="440"/>
        <end position="694"/>
    </location>
</feature>
<dbReference type="SUPFAM" id="SSF55785">
    <property type="entry name" value="PYP-like sensor domain (PAS domain)"/>
    <property type="match status" value="1"/>
</dbReference>
<evidence type="ECO:0000259" key="6">
    <source>
        <dbReference type="PROSITE" id="PS50883"/>
    </source>
</evidence>
<dbReference type="FunFam" id="3.30.70.270:FF:000001">
    <property type="entry name" value="Diguanylate cyclase domain protein"/>
    <property type="match status" value="1"/>
</dbReference>
<dbReference type="InterPro" id="IPR000014">
    <property type="entry name" value="PAS"/>
</dbReference>
<dbReference type="Gene3D" id="3.20.20.450">
    <property type="entry name" value="EAL domain"/>
    <property type="match status" value="1"/>
</dbReference>
<dbReference type="Proteomes" id="UP000256763">
    <property type="component" value="Unassembled WGS sequence"/>
</dbReference>
<dbReference type="Pfam" id="PF00990">
    <property type="entry name" value="GGDEF"/>
    <property type="match status" value="1"/>
</dbReference>
<dbReference type="InterPro" id="IPR052155">
    <property type="entry name" value="Biofilm_reg_signaling"/>
</dbReference>
<comment type="caution">
    <text evidence="8">The sequence shown here is derived from an EMBL/GenBank/DDBJ whole genome shotgun (WGS) entry which is preliminary data.</text>
</comment>
<dbReference type="AlphaFoldDB" id="A0A3E0WH69"/>
<dbReference type="PROSITE" id="PS50113">
    <property type="entry name" value="PAC"/>
    <property type="match status" value="1"/>
</dbReference>
<dbReference type="InterPro" id="IPR035965">
    <property type="entry name" value="PAS-like_dom_sf"/>
</dbReference>
<dbReference type="SUPFAM" id="SSF55073">
    <property type="entry name" value="Nucleotide cyclase"/>
    <property type="match status" value="1"/>
</dbReference>
<keyword evidence="2" id="KW-0597">Phosphoprotein</keyword>
<evidence type="ECO:0000259" key="5">
    <source>
        <dbReference type="PROSITE" id="PS50113"/>
    </source>
</evidence>
<dbReference type="PROSITE" id="PS50112">
    <property type="entry name" value="PAS"/>
    <property type="match status" value="1"/>
</dbReference>
<gene>
    <name evidence="8" type="ORF">CAL65_22205</name>
</gene>
<dbReference type="SUPFAM" id="SSF141868">
    <property type="entry name" value="EAL domain-like"/>
    <property type="match status" value="1"/>
</dbReference>
<evidence type="ECO:0000313" key="8">
    <source>
        <dbReference type="EMBL" id="RFA31583.1"/>
    </source>
</evidence>
<dbReference type="GO" id="GO:0006355">
    <property type="term" value="P:regulation of DNA-templated transcription"/>
    <property type="evidence" value="ECO:0007669"/>
    <property type="project" value="InterPro"/>
</dbReference>
<dbReference type="Gene3D" id="3.30.450.20">
    <property type="entry name" value="PAS domain"/>
    <property type="match status" value="1"/>
</dbReference>
<evidence type="ECO:0008006" key="10">
    <source>
        <dbReference type="Google" id="ProtNLM"/>
    </source>
</evidence>
<protein>
    <recommendedName>
        <fullName evidence="10">Two-component system response regulator</fullName>
    </recommendedName>
</protein>
<dbReference type="NCBIfam" id="TIGR00254">
    <property type="entry name" value="GGDEF"/>
    <property type="match status" value="1"/>
</dbReference>
<evidence type="ECO:0000256" key="2">
    <source>
        <dbReference type="PROSITE-ProRule" id="PRU00169"/>
    </source>
</evidence>
<proteinExistence type="predicted"/>
<dbReference type="InterPro" id="IPR029787">
    <property type="entry name" value="Nucleotide_cyclase"/>
</dbReference>
<dbReference type="GO" id="GO:0000160">
    <property type="term" value="P:phosphorelay signal transduction system"/>
    <property type="evidence" value="ECO:0007669"/>
    <property type="project" value="InterPro"/>
</dbReference>
<dbReference type="CDD" id="cd01949">
    <property type="entry name" value="GGDEF"/>
    <property type="match status" value="1"/>
</dbReference>
<dbReference type="InterPro" id="IPR001789">
    <property type="entry name" value="Sig_transdc_resp-reg_receiver"/>
</dbReference>
<dbReference type="NCBIfam" id="TIGR00229">
    <property type="entry name" value="sensory_box"/>
    <property type="match status" value="1"/>
</dbReference>
<accession>A0A3E0WH69</accession>
<dbReference type="GO" id="GO:0003824">
    <property type="term" value="F:catalytic activity"/>
    <property type="evidence" value="ECO:0007669"/>
    <property type="project" value="UniProtKB-ARBA"/>
</dbReference>
<dbReference type="InterPro" id="IPR001633">
    <property type="entry name" value="EAL_dom"/>
</dbReference>
<dbReference type="InterPro" id="IPR000700">
    <property type="entry name" value="PAS-assoc_C"/>
</dbReference>
<dbReference type="Pfam" id="PF00563">
    <property type="entry name" value="EAL"/>
    <property type="match status" value="1"/>
</dbReference>
<comment type="cofactor">
    <cofactor evidence="1">
        <name>Mg(2+)</name>
        <dbReference type="ChEBI" id="CHEBI:18420"/>
    </cofactor>
</comment>
<dbReference type="PROSITE" id="PS50110">
    <property type="entry name" value="RESPONSE_REGULATORY"/>
    <property type="match status" value="1"/>
</dbReference>
<dbReference type="SMART" id="SM00267">
    <property type="entry name" value="GGDEF"/>
    <property type="match status" value="1"/>
</dbReference>
<dbReference type="PANTHER" id="PTHR44757">
    <property type="entry name" value="DIGUANYLATE CYCLASE DGCP"/>
    <property type="match status" value="1"/>
</dbReference>
<dbReference type="InterPro" id="IPR035919">
    <property type="entry name" value="EAL_sf"/>
</dbReference>
<evidence type="ECO:0000259" key="3">
    <source>
        <dbReference type="PROSITE" id="PS50110"/>
    </source>
</evidence>
<dbReference type="Pfam" id="PF00989">
    <property type="entry name" value="PAS"/>
    <property type="match status" value="1"/>
</dbReference>
<evidence type="ECO:0000259" key="4">
    <source>
        <dbReference type="PROSITE" id="PS50112"/>
    </source>
</evidence>
<feature type="domain" description="GGDEF" evidence="7">
    <location>
        <begin position="298"/>
        <end position="431"/>
    </location>
</feature>
<sequence length="694" mass="78192">MATRNPLDPPTNDEKVLLVEDNRTQARLIEQMLREEGETDYEIVHVQRLSAGLEQLAHTTISVVLLDLSLPDSRGLPTFERLQTHAARLPVIILTGQRDLDMALEALDKGAQDYLVKDDVTSSSLVKAIHYAIKRKQAEQQIRFQASLLNQVQNAVIATDEQQRITYWNHFAETMYGWQAEDVMDRPALDLLLAEEENELVAALRHAMSAEQAWEGELQLKHKDDSSFPGYMSLSPLRDPNDSLSGFVTITVDISERKEVERQLAHSAFHDSLTNLPNRALFSERLERALLRGQRRNWRYAVMMMDLDRFKRINDSLGHMAGDQLLVQFAQRVHECLRPGDTLARQGGDEFTILLEDLSDSTDAIRVAERIHLALAQPFTIAGQDIKTSTSIGIAFSSRGYQEPSEVLRDADIAMYQAKARGRGCHVIFEKGMRAHAVSALQRESELRRAVERREFETLYQPIIDLKTGRCKGCEVLLRWRHPDEGLLSPSEFLQTAEETGLIIPIGEQILEETCLQLGRWDKELGLAPDFEVHLNLSANQLCHRGLAQQVRDTLYRTGIDPRRITLEVGEQALLEHPVLAAVMVAELRALGTKISVNDFGSGFSSLRALRHFQVDALKIDRTFIQSLGPQTKASAIVKAIIELANQLEVDLIAVGVENTDHRQELIELGCRHAQGSLFFPPLEANAMMHCVTH</sequence>
<evidence type="ECO:0000259" key="7">
    <source>
        <dbReference type="PROSITE" id="PS50887"/>
    </source>
</evidence>
<name>A0A3E0WH69_9GAMM</name>
<dbReference type="SMART" id="SM00091">
    <property type="entry name" value="PAS"/>
    <property type="match status" value="1"/>
</dbReference>
<dbReference type="EMBL" id="NFZW01000047">
    <property type="protein sequence ID" value="RFA31583.1"/>
    <property type="molecule type" value="Genomic_DNA"/>
</dbReference>
<dbReference type="SMART" id="SM00448">
    <property type="entry name" value="REC"/>
    <property type="match status" value="1"/>
</dbReference>
<dbReference type="PROSITE" id="PS50887">
    <property type="entry name" value="GGDEF"/>
    <property type="match status" value="1"/>
</dbReference>
<evidence type="ECO:0000256" key="1">
    <source>
        <dbReference type="ARBA" id="ARBA00001946"/>
    </source>
</evidence>
<dbReference type="OrthoDB" id="9787514at2"/>
<feature type="modified residue" description="4-aspartylphosphate" evidence="2">
    <location>
        <position position="67"/>
    </location>
</feature>
<organism evidence="8 9">
    <name type="scientific">Alkalilimnicola ehrlichii</name>
    <dbReference type="NCBI Taxonomy" id="351052"/>
    <lineage>
        <taxon>Bacteria</taxon>
        <taxon>Pseudomonadati</taxon>
        <taxon>Pseudomonadota</taxon>
        <taxon>Gammaproteobacteria</taxon>
        <taxon>Chromatiales</taxon>
        <taxon>Ectothiorhodospiraceae</taxon>
        <taxon>Alkalilimnicola</taxon>
    </lineage>
</organism>
<dbReference type="RefSeq" id="WP_116304270.1">
    <property type="nucleotide sequence ID" value="NZ_NFZV01000049.1"/>
</dbReference>
<feature type="domain" description="PAC" evidence="5">
    <location>
        <begin position="214"/>
        <end position="266"/>
    </location>
</feature>
<dbReference type="CDD" id="cd00156">
    <property type="entry name" value="REC"/>
    <property type="match status" value="1"/>
</dbReference>
<feature type="domain" description="Response regulatory" evidence="3">
    <location>
        <begin position="15"/>
        <end position="132"/>
    </location>
</feature>
<dbReference type="PANTHER" id="PTHR44757:SF2">
    <property type="entry name" value="BIOFILM ARCHITECTURE MAINTENANCE PROTEIN MBAA"/>
    <property type="match status" value="1"/>
</dbReference>
<dbReference type="Pfam" id="PF00072">
    <property type="entry name" value="Response_reg"/>
    <property type="match status" value="1"/>
</dbReference>
<keyword evidence="9" id="KW-1185">Reference proteome</keyword>